<accession>A0A0L9V541</accession>
<gene>
    <name evidence="1" type="ORF">LR48_Vigan08g088400</name>
</gene>
<evidence type="ECO:0000313" key="1">
    <source>
        <dbReference type="EMBL" id="KOM50057.1"/>
    </source>
</evidence>
<evidence type="ECO:0000313" key="2">
    <source>
        <dbReference type="Proteomes" id="UP000053144"/>
    </source>
</evidence>
<dbReference type="AlphaFoldDB" id="A0A0L9V541"/>
<proteinExistence type="predicted"/>
<sequence>MGLGDPKEDPMVSTRNMSSKDLTKIIRALQQHMVEMQHRYEGELVALRIKNVARAAKEKAIDEEDQIVQVKQTVQHSGPVETNQVTGIKVKTREGKFTEDLHGSLPENRVMEIALMPGLFANSLCRRPLKTMKELRE</sequence>
<dbReference type="Gramene" id="KOM50057">
    <property type="protein sequence ID" value="KOM50057"/>
    <property type="gene ID" value="LR48_Vigan08g088400"/>
</dbReference>
<protein>
    <submittedName>
        <fullName evidence="1">Uncharacterized protein</fullName>
    </submittedName>
</protein>
<organism evidence="1 2">
    <name type="scientific">Phaseolus angularis</name>
    <name type="common">Azuki bean</name>
    <name type="synonym">Vigna angularis</name>
    <dbReference type="NCBI Taxonomy" id="3914"/>
    <lineage>
        <taxon>Eukaryota</taxon>
        <taxon>Viridiplantae</taxon>
        <taxon>Streptophyta</taxon>
        <taxon>Embryophyta</taxon>
        <taxon>Tracheophyta</taxon>
        <taxon>Spermatophyta</taxon>
        <taxon>Magnoliopsida</taxon>
        <taxon>eudicotyledons</taxon>
        <taxon>Gunneridae</taxon>
        <taxon>Pentapetalae</taxon>
        <taxon>rosids</taxon>
        <taxon>fabids</taxon>
        <taxon>Fabales</taxon>
        <taxon>Fabaceae</taxon>
        <taxon>Papilionoideae</taxon>
        <taxon>50 kb inversion clade</taxon>
        <taxon>NPAAA clade</taxon>
        <taxon>indigoferoid/millettioid clade</taxon>
        <taxon>Phaseoleae</taxon>
        <taxon>Vigna</taxon>
    </lineage>
</organism>
<dbReference type="EMBL" id="CM003378">
    <property type="protein sequence ID" value="KOM50057.1"/>
    <property type="molecule type" value="Genomic_DNA"/>
</dbReference>
<dbReference type="Proteomes" id="UP000053144">
    <property type="component" value="Chromosome 8"/>
</dbReference>
<reference evidence="2" key="1">
    <citation type="journal article" date="2015" name="Proc. Natl. Acad. Sci. U.S.A.">
        <title>Genome sequencing of adzuki bean (Vigna angularis) provides insight into high starch and low fat accumulation and domestication.</title>
        <authorList>
            <person name="Yang K."/>
            <person name="Tian Z."/>
            <person name="Chen C."/>
            <person name="Luo L."/>
            <person name="Zhao B."/>
            <person name="Wang Z."/>
            <person name="Yu L."/>
            <person name="Li Y."/>
            <person name="Sun Y."/>
            <person name="Li W."/>
            <person name="Chen Y."/>
            <person name="Li Y."/>
            <person name="Zhang Y."/>
            <person name="Ai D."/>
            <person name="Zhao J."/>
            <person name="Shang C."/>
            <person name="Ma Y."/>
            <person name="Wu B."/>
            <person name="Wang M."/>
            <person name="Gao L."/>
            <person name="Sun D."/>
            <person name="Zhang P."/>
            <person name="Guo F."/>
            <person name="Wang W."/>
            <person name="Li Y."/>
            <person name="Wang J."/>
            <person name="Varshney R.K."/>
            <person name="Wang J."/>
            <person name="Ling H.Q."/>
            <person name="Wan P."/>
        </authorList>
    </citation>
    <scope>NUCLEOTIDE SEQUENCE</scope>
    <source>
        <strain evidence="2">cv. Jingnong 6</strain>
    </source>
</reference>
<name>A0A0L9V541_PHAAN</name>